<evidence type="ECO:0000313" key="1">
    <source>
        <dbReference type="EMBL" id="GGX56137.1"/>
    </source>
</evidence>
<dbReference type="EMBL" id="BMYV01000001">
    <property type="protein sequence ID" value="GGX56137.1"/>
    <property type="molecule type" value="Genomic_DNA"/>
</dbReference>
<dbReference type="Proteomes" id="UP000600865">
    <property type="component" value="Unassembled WGS sequence"/>
</dbReference>
<dbReference type="RefSeq" id="WP_189579850.1">
    <property type="nucleotide sequence ID" value="NZ_BMYV01000001.1"/>
</dbReference>
<dbReference type="AlphaFoldDB" id="A0A918KBJ7"/>
<evidence type="ECO:0000313" key="2">
    <source>
        <dbReference type="Proteomes" id="UP000600865"/>
    </source>
</evidence>
<dbReference type="Pfam" id="PF09550">
    <property type="entry name" value="Phage_TAC_6"/>
    <property type="match status" value="1"/>
</dbReference>
<accession>A0A918KBJ7</accession>
<reference evidence="1 2" key="1">
    <citation type="journal article" date="2014" name="Int. J. Syst. Evol. Microbiol.">
        <title>Complete genome sequence of Corynebacterium casei LMG S-19264T (=DSM 44701T), isolated from a smear-ripened cheese.</title>
        <authorList>
            <consortium name="US DOE Joint Genome Institute (JGI-PGF)"/>
            <person name="Walter F."/>
            <person name="Albersmeier A."/>
            <person name="Kalinowski J."/>
            <person name="Ruckert C."/>
        </authorList>
    </citation>
    <scope>NUCLEOTIDE SEQUENCE [LARGE SCALE GENOMIC DNA]</scope>
    <source>
        <strain evidence="1 2">KCTC 23968</strain>
    </source>
</reference>
<sequence length="74" mass="8573">MTETDSSWPFDVWLRIAVKRFGLSPSEFWSLPLRDWLVLMSDAKPATLDRTRLEDLMKVFPDLTSEGDQNEVGK</sequence>
<comment type="caution">
    <text evidence="1">The sequence shown here is derived from an EMBL/GenBank/DDBJ whole genome shotgun (WGS) entry which is preliminary data.</text>
</comment>
<organism evidence="1 2">
    <name type="scientific">Litorimonas cladophorae</name>
    <dbReference type="NCBI Taxonomy" id="1220491"/>
    <lineage>
        <taxon>Bacteria</taxon>
        <taxon>Pseudomonadati</taxon>
        <taxon>Pseudomonadota</taxon>
        <taxon>Alphaproteobacteria</taxon>
        <taxon>Maricaulales</taxon>
        <taxon>Robiginitomaculaceae</taxon>
    </lineage>
</organism>
<keyword evidence="2" id="KW-1185">Reference proteome</keyword>
<protein>
    <recommendedName>
        <fullName evidence="3">Phage tail assembly chaperone</fullName>
    </recommendedName>
</protein>
<name>A0A918KBJ7_9PROT</name>
<evidence type="ECO:0008006" key="3">
    <source>
        <dbReference type="Google" id="ProtNLM"/>
    </source>
</evidence>
<gene>
    <name evidence="1" type="ORF">GCM10011309_01080</name>
</gene>
<proteinExistence type="predicted"/>
<dbReference type="InterPro" id="IPR019056">
    <property type="entry name" value="Phage_TAC_6"/>
</dbReference>